<name>A0A1B9GEW4_9TREE</name>
<dbReference type="GeneID" id="30205414"/>
<dbReference type="STRING" id="1296100.A0A1B9GEW4"/>
<accession>A0A1B9GEW4</accession>
<evidence type="ECO:0000256" key="10">
    <source>
        <dbReference type="ARBA" id="ARBA00038466"/>
    </source>
</evidence>
<keyword evidence="4 11" id="KW-0328">Glycosyltransferase</keyword>
<evidence type="ECO:0000313" key="13">
    <source>
        <dbReference type="EMBL" id="WVW80343.1"/>
    </source>
</evidence>
<feature type="transmembrane region" description="Helical" evidence="11">
    <location>
        <begin position="178"/>
        <end position="203"/>
    </location>
</feature>
<dbReference type="PANTHER" id="PTHR22760:SF3">
    <property type="entry name" value="GPI MANNOSYLTRANSFERASE 4"/>
    <property type="match status" value="1"/>
</dbReference>
<comment type="similarity">
    <text evidence="10">Belongs to the glycosyltransferase 22 family. PIGZ subfamily.</text>
</comment>
<dbReference type="Proteomes" id="UP000092730">
    <property type="component" value="Chromosome 1"/>
</dbReference>
<dbReference type="EMBL" id="KI894018">
    <property type="protein sequence ID" value="OCF29508.1"/>
    <property type="molecule type" value="Genomic_DNA"/>
</dbReference>
<feature type="transmembrane region" description="Helical" evidence="11">
    <location>
        <begin position="68"/>
        <end position="87"/>
    </location>
</feature>
<dbReference type="GO" id="GO:0005789">
    <property type="term" value="C:endoplasmic reticulum membrane"/>
    <property type="evidence" value="ECO:0007669"/>
    <property type="project" value="UniProtKB-SubCell"/>
</dbReference>
<dbReference type="VEuPathDB" id="FungiDB:I302_01015"/>
<reference evidence="13" key="2">
    <citation type="submission" date="2013-07" db="EMBL/GenBank/DDBJ databases">
        <authorList>
            <consortium name="The Broad Institute Genome Sequencing Platform"/>
            <person name="Cuomo C."/>
            <person name="Litvintseva A."/>
            <person name="Chen Y."/>
            <person name="Heitman J."/>
            <person name="Sun S."/>
            <person name="Springer D."/>
            <person name="Dromer F."/>
            <person name="Young S.K."/>
            <person name="Zeng Q."/>
            <person name="Gargeya S."/>
            <person name="Fitzgerald M."/>
            <person name="Abouelleil A."/>
            <person name="Alvarado L."/>
            <person name="Berlin A.M."/>
            <person name="Chapman S.B."/>
            <person name="Dewar J."/>
            <person name="Goldberg J."/>
            <person name="Griggs A."/>
            <person name="Gujja S."/>
            <person name="Hansen M."/>
            <person name="Howarth C."/>
            <person name="Imamovic A."/>
            <person name="Larimer J."/>
            <person name="McCowan C."/>
            <person name="Murphy C."/>
            <person name="Pearson M."/>
            <person name="Priest M."/>
            <person name="Roberts A."/>
            <person name="Saif S."/>
            <person name="Shea T."/>
            <person name="Sykes S."/>
            <person name="Wortman J."/>
            <person name="Nusbaum C."/>
            <person name="Birren B."/>
        </authorList>
    </citation>
    <scope>NUCLEOTIDE SEQUENCE</scope>
    <source>
        <strain evidence="13">CBS 10118</strain>
    </source>
</reference>
<sequence length="508" mass="57963">MSSTGGGYSYLRERWYLVLLLIRLYFALSPSYIYPDENSQGPEVISSNTFGHPIKYTWEFTSPNPARSWSVLWICYGPIFGVFRFLGSTPRIRFYALRLTMFLLSVLVGDRALWELLQSESQGTRTTAMVLVGSSYVTWTYQMHTFSNSWETLLVLWSIVLIKWITTNKSHLSLKYTALLGCIFALGLFDRTTFPAIVFIPSLRLVPHFIHHRRNLLVFILSFGFTATSAILGDTICYSSSFSDIFHRRPIITPLNNLLYNSDPSNLANHGLHPRYLHLLVNIPLLLGPGVSRIITPLRYPSHTSRWNLITAMFAISALSIFPHQEPRFLIPIVPLLLSSIRIPQSGKGKKLWIVMWVSFNVIMGTFMGVYHQGGIVPVQLHISENIAGKGKGEVDVYWWKTYSPPIWLLGDDSQGVNTIRVFSGDVIQPIKDSAVLDQEKTTYLVAPWSSTSLDQYVNAGLEDGEIRLEEVWRYDRHLNLDDLDELRGTIHRVLGRRGLVLWKVHKL</sequence>
<feature type="transmembrane region" description="Helical" evidence="11">
    <location>
        <begin position="150"/>
        <end position="166"/>
    </location>
</feature>
<protein>
    <recommendedName>
        <fullName evidence="11">Mannosyltransferase</fullName>
        <ecNumber evidence="11">2.4.1.-</ecNumber>
    </recommendedName>
</protein>
<gene>
    <name evidence="12" type="ORF">I302_01015</name>
    <name evidence="13" type="ORF">I302_102323</name>
</gene>
<dbReference type="AlphaFoldDB" id="A0A1B9GEW4"/>
<dbReference type="KEGG" id="kbi:30205414"/>
<feature type="transmembrane region" description="Helical" evidence="11">
    <location>
        <begin position="352"/>
        <end position="371"/>
    </location>
</feature>
<evidence type="ECO:0000256" key="8">
    <source>
        <dbReference type="ARBA" id="ARBA00022989"/>
    </source>
</evidence>
<evidence type="ECO:0000313" key="12">
    <source>
        <dbReference type="EMBL" id="OCF29508.1"/>
    </source>
</evidence>
<dbReference type="PANTHER" id="PTHR22760">
    <property type="entry name" value="GLYCOSYLTRANSFERASE"/>
    <property type="match status" value="1"/>
</dbReference>
<feature type="transmembrane region" description="Helical" evidence="11">
    <location>
        <begin position="15"/>
        <end position="34"/>
    </location>
</feature>
<keyword evidence="14" id="KW-1185">Reference proteome</keyword>
<keyword evidence="6 11" id="KW-0812">Transmembrane</keyword>
<evidence type="ECO:0000256" key="5">
    <source>
        <dbReference type="ARBA" id="ARBA00022679"/>
    </source>
</evidence>
<dbReference type="Pfam" id="PF03901">
    <property type="entry name" value="Glyco_transf_22"/>
    <property type="match status" value="1"/>
</dbReference>
<dbReference type="EC" id="2.4.1.-" evidence="11"/>
<reference evidence="12" key="1">
    <citation type="submission" date="2013-07" db="EMBL/GenBank/DDBJ databases">
        <title>The Genome Sequence of Cryptococcus bestiolae CBS10118.</title>
        <authorList>
            <consortium name="The Broad Institute Genome Sequencing Platform"/>
            <person name="Cuomo C."/>
            <person name="Litvintseva A."/>
            <person name="Chen Y."/>
            <person name="Heitman J."/>
            <person name="Sun S."/>
            <person name="Springer D."/>
            <person name="Dromer F."/>
            <person name="Young S.K."/>
            <person name="Zeng Q."/>
            <person name="Gargeya S."/>
            <person name="Fitzgerald M."/>
            <person name="Abouelleil A."/>
            <person name="Alvarado L."/>
            <person name="Berlin A.M."/>
            <person name="Chapman S.B."/>
            <person name="Dewar J."/>
            <person name="Goldberg J."/>
            <person name="Griggs A."/>
            <person name="Gujja S."/>
            <person name="Hansen M."/>
            <person name="Howarth C."/>
            <person name="Imamovic A."/>
            <person name="Larimer J."/>
            <person name="McCowan C."/>
            <person name="Murphy C."/>
            <person name="Pearson M."/>
            <person name="Priest M."/>
            <person name="Roberts A."/>
            <person name="Saif S."/>
            <person name="Shea T."/>
            <person name="Sykes S."/>
            <person name="Wortman J."/>
            <person name="Nusbaum C."/>
            <person name="Birren B."/>
        </authorList>
    </citation>
    <scope>NUCLEOTIDE SEQUENCE [LARGE SCALE GENOMIC DNA]</scope>
    <source>
        <strain evidence="12">CBS 10118</strain>
    </source>
</reference>
<evidence type="ECO:0000256" key="11">
    <source>
        <dbReference type="RuleBase" id="RU363075"/>
    </source>
</evidence>
<dbReference type="GO" id="GO:0000026">
    <property type="term" value="F:alpha-1,2-mannosyltransferase activity"/>
    <property type="evidence" value="ECO:0007669"/>
    <property type="project" value="TreeGrafter"/>
</dbReference>
<proteinExistence type="inferred from homology"/>
<comment type="pathway">
    <text evidence="2">Glycolipid biosynthesis; glycosylphosphatidylinositol-anchor biosynthesis.</text>
</comment>
<reference evidence="13" key="4">
    <citation type="submission" date="2024-02" db="EMBL/GenBank/DDBJ databases">
        <title>Comparative genomics of Cryptococcus and Kwoniella reveals pathogenesis evolution and contrasting modes of karyotype evolution via chromosome fusion or intercentromeric recombination.</title>
        <authorList>
            <person name="Coelho M.A."/>
            <person name="David-Palma M."/>
            <person name="Shea T."/>
            <person name="Bowers K."/>
            <person name="McGinley-Smith S."/>
            <person name="Mohammad A.W."/>
            <person name="Gnirke A."/>
            <person name="Yurkov A.M."/>
            <person name="Nowrousian M."/>
            <person name="Sun S."/>
            <person name="Cuomo C.A."/>
            <person name="Heitman J."/>
        </authorList>
    </citation>
    <scope>NUCLEOTIDE SEQUENCE</scope>
    <source>
        <strain evidence="13">CBS 10118</strain>
    </source>
</reference>
<keyword evidence="3" id="KW-0337">GPI-anchor biosynthesis</keyword>
<dbReference type="OrthoDB" id="10066429at2759"/>
<keyword evidence="7 11" id="KW-0256">Endoplasmic reticulum</keyword>
<evidence type="ECO:0000256" key="3">
    <source>
        <dbReference type="ARBA" id="ARBA00022502"/>
    </source>
</evidence>
<comment type="subcellular location">
    <subcellularLocation>
        <location evidence="1 11">Endoplasmic reticulum membrane</location>
        <topology evidence="1 11">Multi-pass membrane protein</topology>
    </subcellularLocation>
</comment>
<feature type="transmembrane region" description="Helical" evidence="11">
    <location>
        <begin position="215"/>
        <end position="233"/>
    </location>
</feature>
<organism evidence="12">
    <name type="scientific">Kwoniella bestiolae CBS 10118</name>
    <dbReference type="NCBI Taxonomy" id="1296100"/>
    <lineage>
        <taxon>Eukaryota</taxon>
        <taxon>Fungi</taxon>
        <taxon>Dikarya</taxon>
        <taxon>Basidiomycota</taxon>
        <taxon>Agaricomycotina</taxon>
        <taxon>Tremellomycetes</taxon>
        <taxon>Tremellales</taxon>
        <taxon>Cryptococcaceae</taxon>
        <taxon>Kwoniella</taxon>
    </lineage>
</organism>
<keyword evidence="5" id="KW-0808">Transferase</keyword>
<dbReference type="GO" id="GO:0006506">
    <property type="term" value="P:GPI anchor biosynthetic process"/>
    <property type="evidence" value="ECO:0007669"/>
    <property type="project" value="UniProtKB-KW"/>
</dbReference>
<dbReference type="RefSeq" id="XP_019050578.1">
    <property type="nucleotide sequence ID" value="XM_019187700.1"/>
</dbReference>
<evidence type="ECO:0000256" key="7">
    <source>
        <dbReference type="ARBA" id="ARBA00022824"/>
    </source>
</evidence>
<keyword evidence="8 11" id="KW-1133">Transmembrane helix</keyword>
<dbReference type="InterPro" id="IPR005599">
    <property type="entry name" value="GPI_mannosylTrfase"/>
</dbReference>
<reference evidence="12" key="3">
    <citation type="submission" date="2014-01" db="EMBL/GenBank/DDBJ databases">
        <title>Evolution of pathogenesis and genome organization in the Tremellales.</title>
        <authorList>
            <person name="Cuomo C."/>
            <person name="Litvintseva A."/>
            <person name="Heitman J."/>
            <person name="Chen Y."/>
            <person name="Sun S."/>
            <person name="Springer D."/>
            <person name="Dromer F."/>
            <person name="Young S."/>
            <person name="Zeng Q."/>
            <person name="Chapman S."/>
            <person name="Gujja S."/>
            <person name="Saif S."/>
            <person name="Birren B."/>
        </authorList>
    </citation>
    <scope>NUCLEOTIDE SEQUENCE</scope>
    <source>
        <strain evidence="12">CBS 10118</strain>
    </source>
</reference>
<dbReference type="EMBL" id="CP144541">
    <property type="protein sequence ID" value="WVW80343.1"/>
    <property type="molecule type" value="Genomic_DNA"/>
</dbReference>
<feature type="transmembrane region" description="Helical" evidence="11">
    <location>
        <begin position="94"/>
        <end position="114"/>
    </location>
</feature>
<evidence type="ECO:0000256" key="2">
    <source>
        <dbReference type="ARBA" id="ARBA00004687"/>
    </source>
</evidence>
<keyword evidence="9 11" id="KW-0472">Membrane</keyword>
<evidence type="ECO:0000256" key="4">
    <source>
        <dbReference type="ARBA" id="ARBA00022676"/>
    </source>
</evidence>
<evidence type="ECO:0000256" key="1">
    <source>
        <dbReference type="ARBA" id="ARBA00004477"/>
    </source>
</evidence>
<evidence type="ECO:0000256" key="6">
    <source>
        <dbReference type="ARBA" id="ARBA00022692"/>
    </source>
</evidence>
<evidence type="ECO:0000256" key="9">
    <source>
        <dbReference type="ARBA" id="ARBA00023136"/>
    </source>
</evidence>
<evidence type="ECO:0000313" key="14">
    <source>
        <dbReference type="Proteomes" id="UP000092730"/>
    </source>
</evidence>